<reference evidence="1 2" key="1">
    <citation type="journal article" date="2018" name="Sci. Rep.">
        <title>Genomic signatures of local adaptation to the degree of environmental predictability in rotifers.</title>
        <authorList>
            <person name="Franch-Gras L."/>
            <person name="Hahn C."/>
            <person name="Garcia-Roger E.M."/>
            <person name="Carmona M.J."/>
            <person name="Serra M."/>
            <person name="Gomez A."/>
        </authorList>
    </citation>
    <scope>NUCLEOTIDE SEQUENCE [LARGE SCALE GENOMIC DNA]</scope>
    <source>
        <strain evidence="1">HYR1</strain>
    </source>
</reference>
<evidence type="ECO:0000313" key="2">
    <source>
        <dbReference type="Proteomes" id="UP000276133"/>
    </source>
</evidence>
<evidence type="ECO:0000313" key="1">
    <source>
        <dbReference type="EMBL" id="RMZ95559.1"/>
    </source>
</evidence>
<protein>
    <submittedName>
        <fullName evidence="1">Uncharacterized protein</fullName>
    </submittedName>
</protein>
<dbReference type="EMBL" id="REGN01012373">
    <property type="protein sequence ID" value="RMZ95559.1"/>
    <property type="molecule type" value="Genomic_DNA"/>
</dbReference>
<accession>A0A3M7P9A1</accession>
<dbReference type="Proteomes" id="UP000276133">
    <property type="component" value="Unassembled WGS sequence"/>
</dbReference>
<dbReference type="AlphaFoldDB" id="A0A3M7P9A1"/>
<comment type="caution">
    <text evidence="1">The sequence shown here is derived from an EMBL/GenBank/DDBJ whole genome shotgun (WGS) entry which is preliminary data.</text>
</comment>
<name>A0A3M7P9A1_BRAPC</name>
<organism evidence="1 2">
    <name type="scientific">Brachionus plicatilis</name>
    <name type="common">Marine rotifer</name>
    <name type="synonym">Brachionus muelleri</name>
    <dbReference type="NCBI Taxonomy" id="10195"/>
    <lineage>
        <taxon>Eukaryota</taxon>
        <taxon>Metazoa</taxon>
        <taxon>Spiralia</taxon>
        <taxon>Gnathifera</taxon>
        <taxon>Rotifera</taxon>
        <taxon>Eurotatoria</taxon>
        <taxon>Monogononta</taxon>
        <taxon>Pseudotrocha</taxon>
        <taxon>Ploima</taxon>
        <taxon>Brachionidae</taxon>
        <taxon>Brachionus</taxon>
    </lineage>
</organism>
<proteinExistence type="predicted"/>
<gene>
    <name evidence="1" type="ORF">BpHYR1_002924</name>
</gene>
<keyword evidence="2" id="KW-1185">Reference proteome</keyword>
<sequence length="66" mass="7976">MTDILLHPIFDVILAVLWFKSKYLKYLKKLKLFHDFIKIHITSIFKTVKLNMWQTTCVILEFCCKI</sequence>